<evidence type="ECO:0000313" key="1">
    <source>
        <dbReference type="EMBL" id="XAG31294.1"/>
    </source>
</evidence>
<keyword evidence="2" id="KW-1185">Reference proteome</keyword>
<dbReference type="RefSeq" id="WP_342639672.1">
    <property type="nucleotide sequence ID" value="NZ_CP095785.1"/>
</dbReference>
<proteinExistence type="predicted"/>
<dbReference type="Proteomes" id="UP001438077">
    <property type="component" value="Chromosome"/>
</dbReference>
<dbReference type="EMBL" id="CP095785">
    <property type="protein sequence ID" value="XAG31294.1"/>
    <property type="molecule type" value="Genomic_DNA"/>
</dbReference>
<gene>
    <name evidence="1" type="ORF">MYW70_15385</name>
</gene>
<accession>A0ABZ3EKC3</accession>
<evidence type="ECO:0000313" key="2">
    <source>
        <dbReference type="Proteomes" id="UP001438077"/>
    </source>
</evidence>
<organism evidence="1 2">
    <name type="scientific">Proteus faecis</name>
    <dbReference type="NCBI Taxonomy" id="2050967"/>
    <lineage>
        <taxon>Bacteria</taxon>
        <taxon>Pseudomonadati</taxon>
        <taxon>Pseudomonadota</taxon>
        <taxon>Gammaproteobacteria</taxon>
        <taxon>Enterobacterales</taxon>
        <taxon>Morganellaceae</taxon>
        <taxon>Proteus</taxon>
    </lineage>
</organism>
<sequence>MEIFIFFIGHKISLIENKRTLNILMNVLIQEYINLLKNRNVINDLLVNDSLIPINLNCDKDNNISLVSVVFFLDFLCVILDNSNVDLNGDDLFLNNIINYMNENRDPFENYDGEIFINWIYDRMERNNMLFNYDINRILSNKKEKKVKSNFDFWALSKSKAEIKLYLIEMRKAWSQKNFVMESKIRKSLIHIFQKKPVIN</sequence>
<protein>
    <submittedName>
        <fullName evidence="1">Uncharacterized protein</fullName>
    </submittedName>
</protein>
<reference evidence="1 2" key="1">
    <citation type="submission" date="2022-03" db="EMBL/GenBank/DDBJ databases">
        <title>Sea Food Isolates.</title>
        <authorList>
            <person name="Li C."/>
        </authorList>
    </citation>
    <scope>NUCLEOTIDE SEQUENCE [LARGE SCALE GENOMIC DNA]</scope>
    <source>
        <strain evidence="1 2">19MO01SH08</strain>
    </source>
</reference>
<name>A0ABZ3EKC3_9GAMM</name>